<feature type="chain" id="PRO_5023142650" description="Long-subunit fatty acid transport protein" evidence="1">
    <location>
        <begin position="29"/>
        <end position="459"/>
    </location>
</feature>
<keyword evidence="3" id="KW-1185">Reference proteome</keyword>
<evidence type="ECO:0000256" key="1">
    <source>
        <dbReference type="SAM" id="SignalP"/>
    </source>
</evidence>
<name>A0A5C7FCT6_9BACT</name>
<dbReference type="AlphaFoldDB" id="A0A5C7FCT6"/>
<dbReference type="EMBL" id="VOXD01000022">
    <property type="protein sequence ID" value="TXF88487.1"/>
    <property type="molecule type" value="Genomic_DNA"/>
</dbReference>
<evidence type="ECO:0000313" key="3">
    <source>
        <dbReference type="Proteomes" id="UP000321907"/>
    </source>
</evidence>
<feature type="signal peptide" evidence="1">
    <location>
        <begin position="1"/>
        <end position="28"/>
    </location>
</feature>
<dbReference type="SUPFAM" id="SSF56935">
    <property type="entry name" value="Porins"/>
    <property type="match status" value="1"/>
</dbReference>
<comment type="caution">
    <text evidence="2">The sequence shown here is derived from an EMBL/GenBank/DDBJ whole genome shotgun (WGS) entry which is preliminary data.</text>
</comment>
<reference evidence="2 3" key="1">
    <citation type="submission" date="2019-08" db="EMBL/GenBank/DDBJ databases">
        <title>Lewinella sp. strain SSH13 Genome sequencing and assembly.</title>
        <authorList>
            <person name="Kim I."/>
        </authorList>
    </citation>
    <scope>NUCLEOTIDE SEQUENCE [LARGE SCALE GENOMIC DNA]</scope>
    <source>
        <strain evidence="2 3">SSH13</strain>
    </source>
</reference>
<accession>A0A5C7FCT6</accession>
<gene>
    <name evidence="2" type="ORF">FUA23_14470</name>
</gene>
<dbReference type="Proteomes" id="UP000321907">
    <property type="component" value="Unassembled WGS sequence"/>
</dbReference>
<evidence type="ECO:0008006" key="4">
    <source>
        <dbReference type="Google" id="ProtNLM"/>
    </source>
</evidence>
<dbReference type="Gene3D" id="2.40.160.60">
    <property type="entry name" value="Outer membrane protein transport protein (OMPP1/FadL/TodX)"/>
    <property type="match status" value="1"/>
</dbReference>
<keyword evidence="1" id="KW-0732">Signal</keyword>
<evidence type="ECO:0000313" key="2">
    <source>
        <dbReference type="EMBL" id="TXF88487.1"/>
    </source>
</evidence>
<organism evidence="2 3">
    <name type="scientific">Neolewinella aurantiaca</name>
    <dbReference type="NCBI Taxonomy" id="2602767"/>
    <lineage>
        <taxon>Bacteria</taxon>
        <taxon>Pseudomonadati</taxon>
        <taxon>Bacteroidota</taxon>
        <taxon>Saprospiria</taxon>
        <taxon>Saprospirales</taxon>
        <taxon>Lewinellaceae</taxon>
        <taxon>Neolewinella</taxon>
    </lineage>
</organism>
<dbReference type="OrthoDB" id="1491239at2"/>
<sequence>MFNTNRKSSLLPLLLLLLCGGFSNVAQSQVSNASDIRPKLNSPLSRFGLGNPVDQFYAAQAGMGGLMSTYQDAFHLNIQNPATLASLQSTSFEVGGYGRSANLSDRNSSVNTWQGNLRYISLGFPLRNPISLNLARQQNIWNGGMAFSLIPTSDVGYDLQIDDDDPDFGETSNTLKGTGGTYRFSWSTALRYKYLSGGLNVNYNFGKITNSRVVTFNDIEEALASEFVEDVAIKGFSLGYGLQYAYNFKDLDKNGEMRPNGKRIIIGVNGSIGNEIRTDASLLFRRFSPTGQLAVQDTLNSATSQEGTLKLPTSYTVGLAYEKINKIYVGVEYGSTSNSEYLNTSSPETLLDANRFAFGIQYIPNANSYNKFTQRIRYRAGLRLEEDGRSVDGVQARRNAATIGLGLPFRLPRQQISFVDLALEIGKFGVPDILDENYIQFTLGFSLNDNSWFFKRKLN</sequence>
<protein>
    <recommendedName>
        <fullName evidence="4">Long-subunit fatty acid transport protein</fullName>
    </recommendedName>
</protein>
<dbReference type="RefSeq" id="WP_147931469.1">
    <property type="nucleotide sequence ID" value="NZ_VOXD01000022.1"/>
</dbReference>
<proteinExistence type="predicted"/>